<feature type="compositionally biased region" description="Low complexity" evidence="1">
    <location>
        <begin position="557"/>
        <end position="572"/>
    </location>
</feature>
<feature type="region of interest" description="Disordered" evidence="1">
    <location>
        <begin position="183"/>
        <end position="207"/>
    </location>
</feature>
<dbReference type="EMBL" id="JAIFTL010000012">
    <property type="protein sequence ID" value="KAG9326872.1"/>
    <property type="molecule type" value="Genomic_DNA"/>
</dbReference>
<organism evidence="2 3">
    <name type="scientific">Mortierella alpina</name>
    <name type="common">Oleaginous fungus</name>
    <name type="synonym">Mortierella renispora</name>
    <dbReference type="NCBI Taxonomy" id="64518"/>
    <lineage>
        <taxon>Eukaryota</taxon>
        <taxon>Fungi</taxon>
        <taxon>Fungi incertae sedis</taxon>
        <taxon>Mucoromycota</taxon>
        <taxon>Mortierellomycotina</taxon>
        <taxon>Mortierellomycetes</taxon>
        <taxon>Mortierellales</taxon>
        <taxon>Mortierellaceae</taxon>
        <taxon>Mortierella</taxon>
    </lineage>
</organism>
<evidence type="ECO:0000313" key="2">
    <source>
        <dbReference type="EMBL" id="KAG9326872.1"/>
    </source>
</evidence>
<sequence>MKKRRKRLFGPFTFSFRTSSPPTRTALPSPLIPCHCSAQATAPLLESCSLHTKRPPSSSAMASKLPAPALAVAIPSTTTTTSPAPGVSDTLTPAQHSAPVSGTPSTSTPTSGMHSPPLSATVEDEAREMNSATAATASKAPSGTVRAQQAFGPDRILQHHMSNGGSPVTQETAKQSFLATAVQRPQENPNPRPPGLSPFVLDPTNSSEQAVNQQALDLRLQSKPISTSSQQLEFATRDSKELAIQRVLEHGKVLKVSRRLRTRLEYAILKIRRGWSKYTLHEVESLMHPPCSPRITATLLKHSASSPSPRQGERKRTKKLYPFFQETPYNRSSSHPPSSMTGDLQDEEPNIAHHPSAPPTPTGRYRSRMPSLSQYKDSELFQPAKSLMDIATSRPEPGYLSPYHRSPAASPMLTSSHVPGDVSPYGRHRTPEPFYREMTPITDAFNRWSAPTALNQNTLDPLDDVQDEDIVPSEAQAAQTILMLSSPTVPAARTFTEMHTASPFHSPLGEWTAPYSPMTSSPLVHFQRAASPTPSADPMGRSSRPNYPNMYGMGYEPSSPSPLSSSLFPPSHDSLDRLKTHSRSSSPTLKRAMRFAAAATRDSESKLNAQQMKCKQSAGTGQPEYSSHMEMAYSGSQPAYDDKREYSPSPFVSSNSSMAPGYSENGEGPYPSLYERRHISNRASTPPRMASYGATTDDANARMAPHGMRTPPPSGGKDVDVGHYAMVASAPVPMRRRNSGVVPVGDTTDLSAMYRPTAGAANASARPVYPPHPSSSSSSR</sequence>
<feature type="region of interest" description="Disordered" evidence="1">
    <location>
        <begin position="638"/>
        <end position="720"/>
    </location>
</feature>
<accession>A0A9P8D0I6</accession>
<feature type="region of interest" description="Disordered" evidence="1">
    <location>
        <begin position="324"/>
        <end position="369"/>
    </location>
</feature>
<evidence type="ECO:0000313" key="3">
    <source>
        <dbReference type="Proteomes" id="UP000717515"/>
    </source>
</evidence>
<feature type="compositionally biased region" description="Low complexity" evidence="1">
    <location>
        <begin position="131"/>
        <end position="144"/>
    </location>
</feature>
<comment type="caution">
    <text evidence="2">The sequence shown here is derived from an EMBL/GenBank/DDBJ whole genome shotgun (WGS) entry which is preliminary data.</text>
</comment>
<dbReference type="AlphaFoldDB" id="A0A9P8D0I6"/>
<gene>
    <name evidence="2" type="ORF">KVV02_001396</name>
</gene>
<feature type="region of interest" description="Disordered" evidence="1">
    <location>
        <begin position="756"/>
        <end position="780"/>
    </location>
</feature>
<proteinExistence type="predicted"/>
<feature type="region of interest" description="Disordered" evidence="1">
    <location>
        <begin position="528"/>
        <end position="589"/>
    </location>
</feature>
<evidence type="ECO:0000256" key="1">
    <source>
        <dbReference type="SAM" id="MobiDB-lite"/>
    </source>
</evidence>
<reference evidence="2" key="1">
    <citation type="submission" date="2021-07" db="EMBL/GenBank/DDBJ databases">
        <title>Draft genome of Mortierella alpina, strain LL118, isolated from an aspen leaf litter sample.</title>
        <authorList>
            <person name="Yang S."/>
            <person name="Vinatzer B.A."/>
        </authorList>
    </citation>
    <scope>NUCLEOTIDE SEQUENCE</scope>
    <source>
        <strain evidence="2">LL118</strain>
    </source>
</reference>
<dbReference type="Proteomes" id="UP000717515">
    <property type="component" value="Unassembled WGS sequence"/>
</dbReference>
<name>A0A9P8D0I6_MORAP</name>
<protein>
    <submittedName>
        <fullName evidence="2">Uncharacterized protein</fullName>
    </submittedName>
</protein>
<feature type="compositionally biased region" description="Low complexity" evidence="1">
    <location>
        <begin position="99"/>
        <end position="117"/>
    </location>
</feature>
<feature type="compositionally biased region" description="Low complexity" evidence="1">
    <location>
        <begin position="647"/>
        <end position="660"/>
    </location>
</feature>
<feature type="compositionally biased region" description="Polar residues" evidence="1">
    <location>
        <begin position="327"/>
        <end position="342"/>
    </location>
</feature>
<feature type="region of interest" description="Disordered" evidence="1">
    <location>
        <begin position="77"/>
        <end position="147"/>
    </location>
</feature>